<evidence type="ECO:0000313" key="3">
    <source>
        <dbReference type="Proteomes" id="UP000005710"/>
    </source>
</evidence>
<accession>K6Q0N1</accession>
<proteinExistence type="predicted"/>
<gene>
    <name evidence="2" type="ORF">ThesuDRAFT_02201</name>
</gene>
<sequence>MLTEKLREAIRSGFELDEQVTFSELRSAAWMKTLAERGKLRVAHRQEVVGGDPERLGLGPRGKVAVHEVELPRIPAQGIQNVFLVLTLHPGQGEHPLDKAGRFAGVQVEPGKHEQGLKHHERRHDQGHRAPGCSLKERPYPIPHRVARRLIGRKQIDDEVGIE</sequence>
<feature type="compositionally biased region" description="Basic and acidic residues" evidence="1">
    <location>
        <begin position="111"/>
        <end position="128"/>
    </location>
</feature>
<reference evidence="2" key="1">
    <citation type="submission" date="2010-10" db="EMBL/GenBank/DDBJ databases">
        <authorList>
            <consortium name="US DOE Joint Genome Institute (JGI-PGF)"/>
            <person name="Lucas S."/>
            <person name="Copeland A."/>
            <person name="Lapidus A."/>
            <person name="Bruce D."/>
            <person name="Goodwin L."/>
            <person name="Pitluck S."/>
            <person name="Kyrpides N."/>
            <person name="Mavromatis K."/>
            <person name="Detter J.C."/>
            <person name="Han C."/>
            <person name="Land M."/>
            <person name="Hauser L."/>
            <person name="Markowitz V."/>
            <person name="Cheng J.-F."/>
            <person name="Hugenholtz P."/>
            <person name="Woyke T."/>
            <person name="Wu D."/>
            <person name="Pukall R."/>
            <person name="Wahrenburg C."/>
            <person name="Brambilla E."/>
            <person name="Klenk H.-P."/>
            <person name="Eisen J.A."/>
        </authorList>
    </citation>
    <scope>NUCLEOTIDE SEQUENCE [LARGE SCALE GENOMIC DNA]</scope>
    <source>
        <strain evidence="2">DSM 13965</strain>
    </source>
</reference>
<protein>
    <submittedName>
        <fullName evidence="2">Uncharacterized protein</fullName>
    </submittedName>
</protein>
<dbReference type="EMBL" id="AENY02000003">
    <property type="protein sequence ID" value="EKP94464.1"/>
    <property type="molecule type" value="Genomic_DNA"/>
</dbReference>
<dbReference type="OrthoDB" id="9984789at2"/>
<dbReference type="AlphaFoldDB" id="K6Q0N1"/>
<name>K6Q0N1_9FIRM</name>
<evidence type="ECO:0000256" key="1">
    <source>
        <dbReference type="SAM" id="MobiDB-lite"/>
    </source>
</evidence>
<feature type="region of interest" description="Disordered" evidence="1">
    <location>
        <begin position="111"/>
        <end position="141"/>
    </location>
</feature>
<dbReference type="HOGENOM" id="CLU_1626296_0_0_9"/>
<dbReference type="Proteomes" id="UP000005710">
    <property type="component" value="Unassembled WGS sequence"/>
</dbReference>
<evidence type="ECO:0000313" key="2">
    <source>
        <dbReference type="EMBL" id="EKP94464.1"/>
    </source>
</evidence>
<keyword evidence="3" id="KW-1185">Reference proteome</keyword>
<comment type="caution">
    <text evidence="2">The sequence shown here is derived from an EMBL/GenBank/DDBJ whole genome shotgun (WGS) entry which is preliminary data.</text>
</comment>
<organism evidence="2 3">
    <name type="scientific">Thermaerobacter subterraneus DSM 13965</name>
    <dbReference type="NCBI Taxonomy" id="867903"/>
    <lineage>
        <taxon>Bacteria</taxon>
        <taxon>Bacillati</taxon>
        <taxon>Bacillota</taxon>
        <taxon>Clostridia</taxon>
        <taxon>Eubacteriales</taxon>
        <taxon>Clostridiales Family XVII. Incertae Sedis</taxon>
        <taxon>Thermaerobacter</taxon>
    </lineage>
</organism>
<reference evidence="2" key="2">
    <citation type="submission" date="2012-10" db="EMBL/GenBank/DDBJ databases">
        <title>Improved high-quality draft of Thermaerobacter subterraneus C21, DSM 13965.</title>
        <authorList>
            <consortium name="DOE Joint Genome Institute"/>
            <person name="Eisen J."/>
            <person name="Huntemann M."/>
            <person name="Wei C.-L."/>
            <person name="Han J."/>
            <person name="Detter J.C."/>
            <person name="Han C."/>
            <person name="Tapia R."/>
            <person name="Chen A."/>
            <person name="Kyrpides N."/>
            <person name="Mavromatis K."/>
            <person name="Markowitz V."/>
            <person name="Szeto E."/>
            <person name="Ivanova N."/>
            <person name="Mikhailova N."/>
            <person name="Ovchinnikova G."/>
            <person name="Pagani I."/>
            <person name="Pati A."/>
            <person name="Goodwin L."/>
            <person name="Nordberg H.P."/>
            <person name="Cantor M.N."/>
            <person name="Hua S.X."/>
            <person name="Woyke T."/>
            <person name="Eisen J."/>
            <person name="Klenk H.-P."/>
        </authorList>
    </citation>
    <scope>NUCLEOTIDE SEQUENCE [LARGE SCALE GENOMIC DNA]</scope>
    <source>
        <strain evidence="2">DSM 13965</strain>
    </source>
</reference>